<keyword evidence="1" id="KW-0378">Hydrolase</keyword>
<evidence type="ECO:0000256" key="1">
    <source>
        <dbReference type="ARBA" id="ARBA00022801"/>
    </source>
</evidence>
<dbReference type="Proteomes" id="UP000828390">
    <property type="component" value="Unassembled WGS sequence"/>
</dbReference>
<dbReference type="InterPro" id="IPR029058">
    <property type="entry name" value="AB_hydrolase_fold"/>
</dbReference>
<evidence type="ECO:0000313" key="5">
    <source>
        <dbReference type="Proteomes" id="UP000828390"/>
    </source>
</evidence>
<feature type="domain" description="Alpha/beta hydrolase fold-3" evidence="3">
    <location>
        <begin position="315"/>
        <end position="376"/>
    </location>
</feature>
<dbReference type="SUPFAM" id="SSF53474">
    <property type="entry name" value="alpha/beta-Hydrolases"/>
    <property type="match status" value="1"/>
</dbReference>
<dbReference type="InterPro" id="IPR013094">
    <property type="entry name" value="AB_hydrolase_3"/>
</dbReference>
<name>A0A9D4CFH6_DREPO</name>
<dbReference type="Pfam" id="PF07859">
    <property type="entry name" value="Abhydrolase_3"/>
    <property type="match status" value="2"/>
</dbReference>
<evidence type="ECO:0000259" key="3">
    <source>
        <dbReference type="Pfam" id="PF07859"/>
    </source>
</evidence>
<reference evidence="4" key="2">
    <citation type="submission" date="2020-11" db="EMBL/GenBank/DDBJ databases">
        <authorList>
            <person name="McCartney M.A."/>
            <person name="Auch B."/>
            <person name="Kono T."/>
            <person name="Mallez S."/>
            <person name="Becker A."/>
            <person name="Gohl D.M."/>
            <person name="Silverstein K.A.T."/>
            <person name="Koren S."/>
            <person name="Bechman K.B."/>
            <person name="Herman A."/>
            <person name="Abrahante J.E."/>
            <person name="Garbe J."/>
        </authorList>
    </citation>
    <scope>NUCLEOTIDE SEQUENCE</scope>
    <source>
        <strain evidence="4">Duluth1</strain>
        <tissue evidence="4">Whole animal</tissue>
    </source>
</reference>
<keyword evidence="5" id="KW-1185">Reference proteome</keyword>
<evidence type="ECO:0000256" key="2">
    <source>
        <dbReference type="SAM" id="Phobius"/>
    </source>
</evidence>
<keyword evidence="2" id="KW-0812">Transmembrane</keyword>
<protein>
    <recommendedName>
        <fullName evidence="3">Alpha/beta hydrolase fold-3 domain-containing protein</fullName>
    </recommendedName>
</protein>
<proteinExistence type="predicted"/>
<feature type="transmembrane region" description="Helical" evidence="2">
    <location>
        <begin position="6"/>
        <end position="25"/>
    </location>
</feature>
<dbReference type="Gene3D" id="3.40.50.1820">
    <property type="entry name" value="alpha/beta hydrolase"/>
    <property type="match status" value="1"/>
</dbReference>
<keyword evidence="2" id="KW-0472">Membrane</keyword>
<accession>A0A9D4CFH6</accession>
<comment type="caution">
    <text evidence="4">The sequence shown here is derived from an EMBL/GenBank/DDBJ whole genome shotgun (WGS) entry which is preliminary data.</text>
</comment>
<keyword evidence="2" id="KW-1133">Transmembrane helix</keyword>
<organism evidence="4 5">
    <name type="scientific">Dreissena polymorpha</name>
    <name type="common">Zebra mussel</name>
    <name type="synonym">Mytilus polymorpha</name>
    <dbReference type="NCBI Taxonomy" id="45954"/>
    <lineage>
        <taxon>Eukaryota</taxon>
        <taxon>Metazoa</taxon>
        <taxon>Spiralia</taxon>
        <taxon>Lophotrochozoa</taxon>
        <taxon>Mollusca</taxon>
        <taxon>Bivalvia</taxon>
        <taxon>Autobranchia</taxon>
        <taxon>Heteroconchia</taxon>
        <taxon>Euheterodonta</taxon>
        <taxon>Imparidentia</taxon>
        <taxon>Neoheterodontei</taxon>
        <taxon>Myida</taxon>
        <taxon>Dreissenoidea</taxon>
        <taxon>Dreissenidae</taxon>
        <taxon>Dreissena</taxon>
    </lineage>
</organism>
<dbReference type="OrthoDB" id="408631at2759"/>
<dbReference type="EMBL" id="JAIWYP010000013">
    <property type="protein sequence ID" value="KAH3722339.1"/>
    <property type="molecule type" value="Genomic_DNA"/>
</dbReference>
<reference evidence="4" key="1">
    <citation type="journal article" date="2019" name="bioRxiv">
        <title>The Genome of the Zebra Mussel, Dreissena polymorpha: A Resource for Invasive Species Research.</title>
        <authorList>
            <person name="McCartney M.A."/>
            <person name="Auch B."/>
            <person name="Kono T."/>
            <person name="Mallez S."/>
            <person name="Zhang Y."/>
            <person name="Obille A."/>
            <person name="Becker A."/>
            <person name="Abrahante J.E."/>
            <person name="Garbe J."/>
            <person name="Badalamenti J.P."/>
            <person name="Herman A."/>
            <person name="Mangelson H."/>
            <person name="Liachko I."/>
            <person name="Sullivan S."/>
            <person name="Sone E.D."/>
            <person name="Koren S."/>
            <person name="Silverstein K.A.T."/>
            <person name="Beckman K.B."/>
            <person name="Gohl D.M."/>
        </authorList>
    </citation>
    <scope>NUCLEOTIDE SEQUENCE</scope>
    <source>
        <strain evidence="4">Duluth1</strain>
        <tissue evidence="4">Whole animal</tissue>
    </source>
</reference>
<sequence>MLWRTWFLFGSLCIILVAARVYVVLHRDVPAGIQHPDVVRWLDEAGRAANVVVKVSHQLGVELATWPVKMVVNAAARLILGGFHENLFNITIRHTTVDNVPVKIFLPDSAPSTGPVPTMVYFHGGGWTWLSVGVYSGFLAHFAKLSGLQIIAVDYRKAPQYSFPVPLQDCLTATTGLEKRANDFRILAGKLIVAGDGAGGNLAAAVAYSMNDKIAMQVLINPALQIFDFETSSYKETAENLPGLSSAFRNVYHWLSYGGISKDYLQFAIQNKHLSQKIRQSEFASFVDRKLYLPENKMVSRKRAGANFIVTSAFDAIATNALYSPMMNDDLTRLPTLYMVTSQYDAYRDEGIMYAERLRKARAIFRHKHYTGSFHGDVLLSGYGPLTFDIGRLILEDLNKDINSYLVT</sequence>
<dbReference type="PANTHER" id="PTHR48081">
    <property type="entry name" value="AB HYDROLASE SUPERFAMILY PROTEIN C4A8.06C"/>
    <property type="match status" value="1"/>
</dbReference>
<dbReference type="AlphaFoldDB" id="A0A9D4CFH6"/>
<dbReference type="PANTHER" id="PTHR48081:SF8">
    <property type="entry name" value="ALPHA_BETA HYDROLASE FOLD-3 DOMAIN-CONTAINING PROTEIN-RELATED"/>
    <property type="match status" value="1"/>
</dbReference>
<gene>
    <name evidence="4" type="ORF">DPMN_065297</name>
</gene>
<feature type="domain" description="Alpha/beta hydrolase fold-3" evidence="3">
    <location>
        <begin position="119"/>
        <end position="239"/>
    </location>
</feature>
<evidence type="ECO:0000313" key="4">
    <source>
        <dbReference type="EMBL" id="KAH3722339.1"/>
    </source>
</evidence>
<dbReference type="InterPro" id="IPR050300">
    <property type="entry name" value="GDXG_lipolytic_enzyme"/>
</dbReference>
<dbReference type="GO" id="GO:0016787">
    <property type="term" value="F:hydrolase activity"/>
    <property type="evidence" value="ECO:0007669"/>
    <property type="project" value="UniProtKB-KW"/>
</dbReference>